<dbReference type="SUPFAM" id="SSF49384">
    <property type="entry name" value="Carbohydrate-binding domain"/>
    <property type="match status" value="1"/>
</dbReference>
<dbReference type="PROSITE" id="PS51173">
    <property type="entry name" value="CBM2"/>
    <property type="match status" value="1"/>
</dbReference>
<dbReference type="PANTHER" id="PTHR31683">
    <property type="entry name" value="PECTATE LYASE 18-RELATED"/>
    <property type="match status" value="1"/>
</dbReference>
<keyword evidence="2" id="KW-0119">Carbohydrate metabolism</keyword>
<dbReference type="KEGG" id="mfeu:H1D33_30100"/>
<feature type="domain" description="CBM2" evidence="4">
    <location>
        <begin position="388"/>
        <end position="489"/>
    </location>
</feature>
<dbReference type="Gene3D" id="2.160.20.10">
    <property type="entry name" value="Single-stranded right-handed beta-helix, Pectin lyase-like"/>
    <property type="match status" value="1"/>
</dbReference>
<keyword evidence="6" id="KW-1185">Reference proteome</keyword>
<organism evidence="5 6">
    <name type="scientific">Micromonospora robiginosa</name>
    <dbReference type="NCBI Taxonomy" id="2749844"/>
    <lineage>
        <taxon>Bacteria</taxon>
        <taxon>Bacillati</taxon>
        <taxon>Actinomycetota</taxon>
        <taxon>Actinomycetes</taxon>
        <taxon>Micromonosporales</taxon>
        <taxon>Micromonosporaceae</taxon>
        <taxon>Micromonospora</taxon>
    </lineage>
</organism>
<dbReference type="EMBL" id="CP059322">
    <property type="protein sequence ID" value="WMF04485.1"/>
    <property type="molecule type" value="Genomic_DNA"/>
</dbReference>
<feature type="compositionally biased region" description="Pro residues" evidence="3">
    <location>
        <begin position="364"/>
        <end position="391"/>
    </location>
</feature>
<evidence type="ECO:0000256" key="3">
    <source>
        <dbReference type="SAM" id="MobiDB-lite"/>
    </source>
</evidence>
<dbReference type="InterPro" id="IPR008965">
    <property type="entry name" value="CBM2/CBM3_carb-bd_dom_sf"/>
</dbReference>
<dbReference type="InterPro" id="IPR012334">
    <property type="entry name" value="Pectin_lyas_fold"/>
</dbReference>
<dbReference type="InterPro" id="IPR002022">
    <property type="entry name" value="Pec_lyase"/>
</dbReference>
<accession>A0AAF0P1J3</accession>
<dbReference type="InterPro" id="IPR045032">
    <property type="entry name" value="PEL"/>
</dbReference>
<protein>
    <submittedName>
        <fullName evidence="5">Cellulose binding domain-containing protein</fullName>
    </submittedName>
</protein>
<keyword evidence="1 2" id="KW-0456">Lyase</keyword>
<dbReference type="SMART" id="SM00656">
    <property type="entry name" value="Amb_all"/>
    <property type="match status" value="1"/>
</dbReference>
<dbReference type="Pfam" id="PF00553">
    <property type="entry name" value="CBM_2"/>
    <property type="match status" value="1"/>
</dbReference>
<evidence type="ECO:0000313" key="5">
    <source>
        <dbReference type="EMBL" id="WMF04485.1"/>
    </source>
</evidence>
<dbReference type="Gene3D" id="2.60.40.290">
    <property type="match status" value="1"/>
</dbReference>
<dbReference type="GO" id="GO:0005576">
    <property type="term" value="C:extracellular region"/>
    <property type="evidence" value="ECO:0007669"/>
    <property type="project" value="UniProtKB-SubCell"/>
</dbReference>
<dbReference type="InterPro" id="IPR001919">
    <property type="entry name" value="CBD2"/>
</dbReference>
<evidence type="ECO:0000259" key="4">
    <source>
        <dbReference type="PROSITE" id="PS51173"/>
    </source>
</evidence>
<gene>
    <name evidence="5" type="ORF">H1D33_30100</name>
</gene>
<name>A0AAF0P1J3_9ACTN</name>
<evidence type="ECO:0000256" key="1">
    <source>
        <dbReference type="ARBA" id="ARBA00023239"/>
    </source>
</evidence>
<dbReference type="Proteomes" id="UP000510844">
    <property type="component" value="Chromosome"/>
</dbReference>
<comment type="subcellular location">
    <subcellularLocation>
        <location evidence="2">Secreted</location>
    </subcellularLocation>
</comment>
<keyword evidence="2" id="KW-0964">Secreted</keyword>
<dbReference type="AlphaFoldDB" id="A0AAF0P1J3"/>
<feature type="region of interest" description="Disordered" evidence="3">
    <location>
        <begin position="348"/>
        <end position="402"/>
    </location>
</feature>
<dbReference type="InterPro" id="IPR011050">
    <property type="entry name" value="Pectin_lyase_fold/virulence"/>
</dbReference>
<evidence type="ECO:0000313" key="6">
    <source>
        <dbReference type="Proteomes" id="UP000510844"/>
    </source>
</evidence>
<dbReference type="GO" id="GO:0004553">
    <property type="term" value="F:hydrolase activity, hydrolyzing O-glycosyl compounds"/>
    <property type="evidence" value="ECO:0007669"/>
    <property type="project" value="InterPro"/>
</dbReference>
<dbReference type="SUPFAM" id="SSF51126">
    <property type="entry name" value="Pectin lyase-like"/>
    <property type="match status" value="1"/>
</dbReference>
<dbReference type="PANTHER" id="PTHR31683:SF18">
    <property type="entry name" value="PECTATE LYASE 21-RELATED"/>
    <property type="match status" value="1"/>
</dbReference>
<dbReference type="SMART" id="SM00637">
    <property type="entry name" value="CBD_II"/>
    <property type="match status" value="1"/>
</dbReference>
<dbReference type="Pfam" id="PF00544">
    <property type="entry name" value="Pectate_lyase_4"/>
    <property type="match status" value="1"/>
</dbReference>
<reference evidence="6" key="1">
    <citation type="submission" date="2020-07" db="EMBL/GenBank/DDBJ databases">
        <title>A new Micromonospora strain with potent antibiotic activity isolated from the microbiome of a mid-Atlantic deep-sea sponge.</title>
        <authorList>
            <person name="Back C.R."/>
            <person name="Stennett H.L."/>
            <person name="Williams S.E."/>
            <person name="Wang L."/>
            <person name="Ojeda Gomez J."/>
            <person name="Abdulle O.M."/>
            <person name="Duffy T."/>
            <person name="Hendry K.R."/>
            <person name="Powell D."/>
            <person name="Stach J.E."/>
            <person name="Essex-Lopresti A.E."/>
            <person name="Willis C.L."/>
            <person name="Curnow P."/>
            <person name="Race P.R."/>
        </authorList>
    </citation>
    <scope>NUCLEOTIDE SEQUENCE [LARGE SCALE GENOMIC DNA]</scope>
    <source>
        <strain evidence="6">28ISP2-46</strain>
    </source>
</reference>
<keyword evidence="2" id="KW-0624">Polysaccharide degradation</keyword>
<dbReference type="RefSeq" id="WP_246411683.1">
    <property type="nucleotide sequence ID" value="NZ_CP059322.2"/>
</dbReference>
<evidence type="ECO:0000256" key="2">
    <source>
        <dbReference type="RuleBase" id="RU361173"/>
    </source>
</evidence>
<dbReference type="GO" id="GO:0030247">
    <property type="term" value="F:polysaccharide binding"/>
    <property type="evidence" value="ECO:0007669"/>
    <property type="project" value="UniProtKB-UniRule"/>
</dbReference>
<sequence length="489" mass="50226">MTPYPSDSAPRRRLRSPAALAAAVTLTAAAALAVVDVSVPLGSTPAAAASACDDKLVGWATVAGSGLGTTTGGGNASPQTINNLADLKRYATDSTPRVLRISGTIDTGTSAVDIASNKTLVGVDANATIDGGVNIADGRSNIIIRNLNLRGAGSGNYPADTAAARGSHHLWFDHLNIWDAGDGLLDLTRGSDFITVSWVKFWYTNAHPHRFASLVSGGADHDDTDVGKQNATFHHNWFASLVDQRMPRMLYGKGHVYNNYYTATGNTYAVGVGSLASVLVENNYFKDTKNPHQFMYDRPSYITARGNIYDNTSGKRDSGAGGIGGGVTPFTTPSYGYTPDSAGNVPGIVSSCAGPTLSGTSDPLPTPTSSPSPSPSPTSSPTPAPTTPPPAGGACGASYRTTGSWDGGWQGEVIVKAGSAAINGWTVKWTLGGGQSITQVWGGTLSTSGSAVTVRNVDYNRSVPAGGSTTFGFIGTGTPSSPSLTCTSP</sequence>
<proteinExistence type="inferred from homology"/>
<dbReference type="GO" id="GO:0000272">
    <property type="term" value="P:polysaccharide catabolic process"/>
    <property type="evidence" value="ECO:0007669"/>
    <property type="project" value="UniProtKB-KW"/>
</dbReference>
<dbReference type="InterPro" id="IPR012291">
    <property type="entry name" value="CBM2_carb-bd_dom_sf"/>
</dbReference>
<comment type="similarity">
    <text evidence="2">Belongs to the polysaccharide lyase 1 family.</text>
</comment>
<dbReference type="GO" id="GO:0030570">
    <property type="term" value="F:pectate lyase activity"/>
    <property type="evidence" value="ECO:0007669"/>
    <property type="project" value="InterPro"/>
</dbReference>
<reference evidence="5 6" key="2">
    <citation type="journal article" date="2021" name="Mar. Drugs">
        <title>A New Micromonospora Strain with Antibiotic Activity Isolated from the Microbiome of a Mid-Atlantic Deep-Sea Sponge.</title>
        <authorList>
            <person name="Back C.R."/>
            <person name="Stennett H.L."/>
            <person name="Williams S.E."/>
            <person name="Wang L."/>
            <person name="Ojeda Gomez J."/>
            <person name="Abdulle O.M."/>
            <person name="Duffy T."/>
            <person name="Neal C."/>
            <person name="Mantell J."/>
            <person name="Jepson M.A."/>
            <person name="Hendry K.R."/>
            <person name="Powell D."/>
            <person name="Stach J.E.M."/>
            <person name="Essex-Lopresti A.E."/>
            <person name="Willis C.L."/>
            <person name="Curnow P."/>
            <person name="Race P.R."/>
        </authorList>
    </citation>
    <scope>NUCLEOTIDE SEQUENCE [LARGE SCALE GENOMIC DNA]</scope>
    <source>
        <strain evidence="5 6">28ISP2-46</strain>
    </source>
</reference>